<dbReference type="Gramene" id="PRQ56564">
    <property type="protein sequence ID" value="PRQ56564"/>
    <property type="gene ID" value="RchiOBHm_Chr1g0337761"/>
</dbReference>
<proteinExistence type="predicted"/>
<evidence type="ECO:0000313" key="2">
    <source>
        <dbReference type="Proteomes" id="UP000238479"/>
    </source>
</evidence>
<comment type="caution">
    <text evidence="1">The sequence shown here is derived from an EMBL/GenBank/DDBJ whole genome shotgun (WGS) entry which is preliminary data.</text>
</comment>
<reference evidence="1 2" key="1">
    <citation type="journal article" date="2018" name="Nat. Genet.">
        <title>The Rosa genome provides new insights in the design of modern roses.</title>
        <authorList>
            <person name="Bendahmane M."/>
        </authorList>
    </citation>
    <scope>NUCLEOTIDE SEQUENCE [LARGE SCALE GENOMIC DNA]</scope>
    <source>
        <strain evidence="2">cv. Old Blush</strain>
    </source>
</reference>
<sequence length="94" mass="10939">MALEFLAGAPFQLMYDMVKVALRNTKLFRSQLRQLENILKILQPQILEQIRQNNVQLHLSTLHIKELRLKIEDGLMLLEKLGSISNFNVHVWGS</sequence>
<gene>
    <name evidence="1" type="ORF">RchiOBHm_Chr1g0337761</name>
</gene>
<dbReference type="Proteomes" id="UP000238479">
    <property type="component" value="Chromosome 1"/>
</dbReference>
<accession>A0A2P6SD12</accession>
<organism evidence="1 2">
    <name type="scientific">Rosa chinensis</name>
    <name type="common">China rose</name>
    <dbReference type="NCBI Taxonomy" id="74649"/>
    <lineage>
        <taxon>Eukaryota</taxon>
        <taxon>Viridiplantae</taxon>
        <taxon>Streptophyta</taxon>
        <taxon>Embryophyta</taxon>
        <taxon>Tracheophyta</taxon>
        <taxon>Spermatophyta</taxon>
        <taxon>Magnoliopsida</taxon>
        <taxon>eudicotyledons</taxon>
        <taxon>Gunneridae</taxon>
        <taxon>Pentapetalae</taxon>
        <taxon>rosids</taxon>
        <taxon>fabids</taxon>
        <taxon>Rosales</taxon>
        <taxon>Rosaceae</taxon>
        <taxon>Rosoideae</taxon>
        <taxon>Rosoideae incertae sedis</taxon>
        <taxon>Rosa</taxon>
    </lineage>
</organism>
<dbReference type="EMBL" id="PDCK01000039">
    <property type="protein sequence ID" value="PRQ56564.1"/>
    <property type="molecule type" value="Genomic_DNA"/>
</dbReference>
<protein>
    <submittedName>
        <fullName evidence="1">Putative powdery mildew resistance protein, RPW8</fullName>
    </submittedName>
</protein>
<dbReference type="AlphaFoldDB" id="A0A2P6SD12"/>
<keyword evidence="2" id="KW-1185">Reference proteome</keyword>
<name>A0A2P6SD12_ROSCH</name>
<evidence type="ECO:0000313" key="1">
    <source>
        <dbReference type="EMBL" id="PRQ56564.1"/>
    </source>
</evidence>